<feature type="region of interest" description="Disordered" evidence="4">
    <location>
        <begin position="329"/>
        <end position="424"/>
    </location>
</feature>
<evidence type="ECO:0000313" key="7">
    <source>
        <dbReference type="Proteomes" id="UP001219933"/>
    </source>
</evidence>
<evidence type="ECO:0000256" key="3">
    <source>
        <dbReference type="SAM" id="Coils"/>
    </source>
</evidence>
<proteinExistence type="predicted"/>
<evidence type="ECO:0000259" key="5">
    <source>
        <dbReference type="PROSITE" id="PS50014"/>
    </source>
</evidence>
<dbReference type="PANTHER" id="PTHR15398">
    <property type="entry name" value="BROMODOMAIN-CONTAINING PROTEIN 8"/>
    <property type="match status" value="1"/>
</dbReference>
<accession>A0AAF0JBA5</accession>
<evidence type="ECO:0000256" key="4">
    <source>
        <dbReference type="SAM" id="MobiDB-lite"/>
    </source>
</evidence>
<evidence type="ECO:0000256" key="2">
    <source>
        <dbReference type="PROSITE-ProRule" id="PRU00035"/>
    </source>
</evidence>
<feature type="compositionally biased region" description="Low complexity" evidence="4">
    <location>
        <begin position="169"/>
        <end position="183"/>
    </location>
</feature>
<dbReference type="Proteomes" id="UP001219933">
    <property type="component" value="Chromosome 3"/>
</dbReference>
<feature type="compositionally biased region" description="Polar residues" evidence="4">
    <location>
        <begin position="211"/>
        <end position="230"/>
    </location>
</feature>
<dbReference type="PROSITE" id="PS50014">
    <property type="entry name" value="BROMODOMAIN_2"/>
    <property type="match status" value="1"/>
</dbReference>
<name>A0AAF0JBA5_9BASI</name>
<dbReference type="Gene3D" id="1.20.920.10">
    <property type="entry name" value="Bromodomain-like"/>
    <property type="match status" value="1"/>
</dbReference>
<reference evidence="6" key="1">
    <citation type="submission" date="2023-03" db="EMBL/GenBank/DDBJ databases">
        <title>Mating type loci evolution in Malassezia.</title>
        <authorList>
            <person name="Coelho M.A."/>
        </authorList>
    </citation>
    <scope>NUCLEOTIDE SEQUENCE</scope>
    <source>
        <strain evidence="6">CBS 11721</strain>
    </source>
</reference>
<protein>
    <recommendedName>
        <fullName evidence="5">Bromo domain-containing protein</fullName>
    </recommendedName>
</protein>
<evidence type="ECO:0000313" key="6">
    <source>
        <dbReference type="EMBL" id="WFD35101.1"/>
    </source>
</evidence>
<dbReference type="SUPFAM" id="SSF47370">
    <property type="entry name" value="Bromodomain"/>
    <property type="match status" value="1"/>
</dbReference>
<dbReference type="PANTHER" id="PTHR15398:SF4">
    <property type="entry name" value="BROMODOMAIN-CONTAINING PROTEIN 8 ISOFORM X1"/>
    <property type="match status" value="1"/>
</dbReference>
<keyword evidence="1 2" id="KW-0103">Bromodomain</keyword>
<dbReference type="InterPro" id="IPR036427">
    <property type="entry name" value="Bromodomain-like_sf"/>
</dbReference>
<feature type="compositionally biased region" description="Basic and acidic residues" evidence="4">
    <location>
        <begin position="368"/>
        <end position="380"/>
    </location>
</feature>
<dbReference type="InterPro" id="IPR001487">
    <property type="entry name" value="Bromodomain"/>
</dbReference>
<dbReference type="EMBL" id="CP119879">
    <property type="protein sequence ID" value="WFD35101.1"/>
    <property type="molecule type" value="Genomic_DNA"/>
</dbReference>
<gene>
    <name evidence="6" type="ORF">MCUN1_001950</name>
</gene>
<dbReference type="AlphaFoldDB" id="A0AAF0JBA5"/>
<feature type="coiled-coil region" evidence="3">
    <location>
        <begin position="276"/>
        <end position="304"/>
    </location>
</feature>
<keyword evidence="7" id="KW-1185">Reference proteome</keyword>
<sequence>MDQRLQLADQLLLAQAVHHIGTSPPEWNKVSELILDHPLIKSEAREKLFAEQNTSASELFSASACEANWSALMRTRGVVDAARVPRTDRQSQLALARLLYADRIVEIQAQIHQREQRFRAIVSQLEDLKAGKLDTQLIADAAKEGITVEQQAPEADVSMTEAEAEAEPGTQTEAGAEAQTQAEPDAQVTDGDQTHTAADVPAQATGDSEKQSASNTQEPATGDAQEQTATPADAHADEPEEQVVLESQEVVEQKEEQDDGAPETEQGEVEAIVDAVIEVEAEAKKEADEAAEAAEAEAAAAAAAAANAAATAADADVNADAGVDAAADTTTEVAEKATDSPASNSSEDEDLQVEQDLLGDSADSQNTPDEHANNTAERHSASTTYGRTRRRSERVREEDESRTRRRRTSPSPEHDAVNDAEREKARRRTVQLLLMLLEQVESHTHSSVFEQPIKEAVCIMISLTQDAPGYYSLVREPIDMRQIKQRIKEGAIVTTLELRHALALMFANALMYNRPGTAVHQMAVEMRESTEAVR</sequence>
<dbReference type="GO" id="GO:0035267">
    <property type="term" value="C:NuA4 histone acetyltransferase complex"/>
    <property type="evidence" value="ECO:0007669"/>
    <property type="project" value="TreeGrafter"/>
</dbReference>
<dbReference type="SMART" id="SM00297">
    <property type="entry name" value="BROMO"/>
    <property type="match status" value="1"/>
</dbReference>
<organism evidence="6 7">
    <name type="scientific">Malassezia cuniculi</name>
    <dbReference type="NCBI Taxonomy" id="948313"/>
    <lineage>
        <taxon>Eukaryota</taxon>
        <taxon>Fungi</taxon>
        <taxon>Dikarya</taxon>
        <taxon>Basidiomycota</taxon>
        <taxon>Ustilaginomycotina</taxon>
        <taxon>Malasseziomycetes</taxon>
        <taxon>Malasseziales</taxon>
        <taxon>Malasseziaceae</taxon>
        <taxon>Malassezia</taxon>
    </lineage>
</organism>
<dbReference type="Pfam" id="PF00439">
    <property type="entry name" value="Bromodomain"/>
    <property type="match status" value="1"/>
</dbReference>
<feature type="compositionally biased region" description="Basic and acidic residues" evidence="4">
    <location>
        <begin position="412"/>
        <end position="424"/>
    </location>
</feature>
<dbReference type="GO" id="GO:0006325">
    <property type="term" value="P:chromatin organization"/>
    <property type="evidence" value="ECO:0007669"/>
    <property type="project" value="UniProtKB-ARBA"/>
</dbReference>
<evidence type="ECO:0000256" key="1">
    <source>
        <dbReference type="ARBA" id="ARBA00023117"/>
    </source>
</evidence>
<feature type="domain" description="Bromo" evidence="5">
    <location>
        <begin position="441"/>
        <end position="520"/>
    </location>
</feature>
<dbReference type="PRINTS" id="PR00503">
    <property type="entry name" value="BROMODOMAIN"/>
</dbReference>
<keyword evidence="3" id="KW-0175">Coiled coil</keyword>
<feature type="region of interest" description="Disordered" evidence="4">
    <location>
        <begin position="151"/>
        <end position="241"/>
    </location>
</feature>